<dbReference type="GO" id="GO:0005829">
    <property type="term" value="C:cytosol"/>
    <property type="evidence" value="ECO:0007669"/>
    <property type="project" value="UniProtKB-SubCell"/>
</dbReference>
<feature type="domain" description="CARD" evidence="6">
    <location>
        <begin position="201"/>
        <end position="265"/>
    </location>
</feature>
<accession>A0AA47MTZ1</accession>
<dbReference type="GO" id="GO:0042981">
    <property type="term" value="P:regulation of apoptotic process"/>
    <property type="evidence" value="ECO:0007669"/>
    <property type="project" value="InterPro"/>
</dbReference>
<evidence type="ECO:0000256" key="4">
    <source>
        <dbReference type="ARBA" id="ARBA00022859"/>
    </source>
</evidence>
<dbReference type="SUPFAM" id="SSF47986">
    <property type="entry name" value="DEATH domain"/>
    <property type="match status" value="3"/>
</dbReference>
<dbReference type="CDD" id="cd08330">
    <property type="entry name" value="CARD_ASC_NALP1"/>
    <property type="match status" value="1"/>
</dbReference>
<evidence type="ECO:0000313" key="7">
    <source>
        <dbReference type="EMBL" id="KAK0146130.1"/>
    </source>
</evidence>
<evidence type="ECO:0000256" key="5">
    <source>
        <dbReference type="ARBA" id="ARBA00023198"/>
    </source>
</evidence>
<sequence>MVSSSSHPSFSSAPLRSLTVQRDSRRHAILDQLLDHEVVSQEQYDTILTKATRQDQVRELYRALRSSGTRGKDIFLSVLEELEPFLIEDLRGQLSPEEHFVDRHRSSLIQRISSVAVILDQLLDHKVVSQEQYDTILAKATRQDQVRELYRGALRSSGTRGKDIFLSVLEETDHLLIEDLRGQETGNRLCCDRCVEKWRFLIQRISSVAAILDQLLDHKVVSQEQYDTILAKATRQDQVRELYSGALRSSGTRGKDIFLSVLEET</sequence>
<evidence type="ECO:0000256" key="2">
    <source>
        <dbReference type="ARBA" id="ARBA00022490"/>
    </source>
</evidence>
<comment type="subcellular location">
    <subcellularLocation>
        <location evidence="1">Cytoplasm</location>
        <location evidence="1">Cytosol</location>
    </subcellularLocation>
</comment>
<feature type="domain" description="CARD" evidence="6">
    <location>
        <begin position="93"/>
        <end position="184"/>
    </location>
</feature>
<keyword evidence="5" id="KW-0395">Inflammatory response</keyword>
<evidence type="ECO:0000313" key="8">
    <source>
        <dbReference type="Proteomes" id="UP001174136"/>
    </source>
</evidence>
<protein>
    <submittedName>
        <fullName evidence="7">Apoptosis-associated speck-like protein containing a CARD</fullName>
    </submittedName>
</protein>
<dbReference type="EMBL" id="JAOPHQ010002618">
    <property type="protein sequence ID" value="KAK0146130.1"/>
    <property type="molecule type" value="Genomic_DNA"/>
</dbReference>
<dbReference type="FunFam" id="1.10.533.10:FF:000013">
    <property type="entry name" value="Apoptosis-associated speck-like protein containing a CARD"/>
    <property type="match status" value="1"/>
</dbReference>
<dbReference type="PROSITE" id="PS50209">
    <property type="entry name" value="CARD"/>
    <property type="match status" value="3"/>
</dbReference>
<evidence type="ECO:0000256" key="3">
    <source>
        <dbReference type="ARBA" id="ARBA00022588"/>
    </source>
</evidence>
<dbReference type="AlphaFoldDB" id="A0AA47MTZ1"/>
<dbReference type="PANTHER" id="PTHR46985">
    <property type="entry name" value="NACHT, LRR AND PYD DOMAINS-CONTAINING PROTEIN 1"/>
    <property type="match status" value="1"/>
</dbReference>
<dbReference type="InterPro" id="IPR051249">
    <property type="entry name" value="NLRP_Inflammasome"/>
</dbReference>
<keyword evidence="3" id="KW-0399">Innate immunity</keyword>
<evidence type="ECO:0000259" key="6">
    <source>
        <dbReference type="PROSITE" id="PS50209"/>
    </source>
</evidence>
<dbReference type="Gene3D" id="1.10.533.10">
    <property type="entry name" value="Death Domain, Fas"/>
    <property type="match status" value="3"/>
</dbReference>
<dbReference type="InterPro" id="IPR033516">
    <property type="entry name" value="CARD8/ASC/NALP1_CARD"/>
</dbReference>
<keyword evidence="2" id="KW-0963">Cytoplasm</keyword>
<comment type="caution">
    <text evidence="7">The sequence shown here is derived from an EMBL/GenBank/DDBJ whole genome shotgun (WGS) entry which is preliminary data.</text>
</comment>
<dbReference type="InterPro" id="IPR001315">
    <property type="entry name" value="CARD"/>
</dbReference>
<proteinExistence type="predicted"/>
<dbReference type="PANTHER" id="PTHR46985:SF2">
    <property type="entry name" value="APOPTOSIS-ASSOCIATED SPECK-LIKE PROTEIN CONTAINING A CARD"/>
    <property type="match status" value="1"/>
</dbReference>
<evidence type="ECO:0000256" key="1">
    <source>
        <dbReference type="ARBA" id="ARBA00004514"/>
    </source>
</evidence>
<dbReference type="Pfam" id="PF00619">
    <property type="entry name" value="CARD"/>
    <property type="match status" value="3"/>
</dbReference>
<dbReference type="Proteomes" id="UP001174136">
    <property type="component" value="Unassembled WGS sequence"/>
</dbReference>
<dbReference type="GO" id="GO:0045087">
    <property type="term" value="P:innate immune response"/>
    <property type="evidence" value="ECO:0007669"/>
    <property type="project" value="UniProtKB-KW"/>
</dbReference>
<dbReference type="InterPro" id="IPR011029">
    <property type="entry name" value="DEATH-like_dom_sf"/>
</dbReference>
<organism evidence="7 8">
    <name type="scientific">Merluccius polli</name>
    <name type="common">Benguela hake</name>
    <name type="synonym">Merluccius cadenati</name>
    <dbReference type="NCBI Taxonomy" id="89951"/>
    <lineage>
        <taxon>Eukaryota</taxon>
        <taxon>Metazoa</taxon>
        <taxon>Chordata</taxon>
        <taxon>Craniata</taxon>
        <taxon>Vertebrata</taxon>
        <taxon>Euteleostomi</taxon>
        <taxon>Actinopterygii</taxon>
        <taxon>Neopterygii</taxon>
        <taxon>Teleostei</taxon>
        <taxon>Neoteleostei</taxon>
        <taxon>Acanthomorphata</taxon>
        <taxon>Zeiogadaria</taxon>
        <taxon>Gadariae</taxon>
        <taxon>Gadiformes</taxon>
        <taxon>Gadoidei</taxon>
        <taxon>Merlucciidae</taxon>
        <taxon>Merluccius</taxon>
    </lineage>
</organism>
<gene>
    <name evidence="7" type="primary">pycard_0</name>
    <name evidence="7" type="ORF">N1851_014562</name>
</gene>
<reference evidence="7" key="1">
    <citation type="journal article" date="2023" name="Front. Mar. Sci.">
        <title>A new Merluccius polli reference genome to investigate the effects of global change in West African waters.</title>
        <authorList>
            <person name="Mateo J.L."/>
            <person name="Blanco-Fernandez C."/>
            <person name="Garcia-Vazquez E."/>
            <person name="Machado-Schiaffino G."/>
        </authorList>
    </citation>
    <scope>NUCLEOTIDE SEQUENCE</scope>
    <source>
        <strain evidence="7">C29</strain>
        <tissue evidence="7">Fin</tissue>
    </source>
</reference>
<dbReference type="GO" id="GO:0006954">
    <property type="term" value="P:inflammatory response"/>
    <property type="evidence" value="ECO:0007669"/>
    <property type="project" value="UniProtKB-KW"/>
</dbReference>
<name>A0AA47MTZ1_MERPO</name>
<keyword evidence="8" id="KW-1185">Reference proteome</keyword>
<feature type="domain" description="CARD" evidence="6">
    <location>
        <begin position="15"/>
        <end position="94"/>
    </location>
</feature>
<keyword evidence="4" id="KW-0391">Immunity</keyword>